<feature type="non-terminal residue" evidence="1">
    <location>
        <position position="1"/>
    </location>
</feature>
<dbReference type="EMBL" id="JARKIE010000085">
    <property type="protein sequence ID" value="KAJ7687715.1"/>
    <property type="molecule type" value="Genomic_DNA"/>
</dbReference>
<dbReference type="AlphaFoldDB" id="A0AAD7DBX8"/>
<comment type="caution">
    <text evidence="1">The sequence shown here is derived from an EMBL/GenBank/DDBJ whole genome shotgun (WGS) entry which is preliminary data.</text>
</comment>
<accession>A0AAD7DBX8</accession>
<evidence type="ECO:0000313" key="2">
    <source>
        <dbReference type="Proteomes" id="UP001221757"/>
    </source>
</evidence>
<organism evidence="1 2">
    <name type="scientific">Mycena rosella</name>
    <name type="common">Pink bonnet</name>
    <name type="synonym">Agaricus rosellus</name>
    <dbReference type="NCBI Taxonomy" id="1033263"/>
    <lineage>
        <taxon>Eukaryota</taxon>
        <taxon>Fungi</taxon>
        <taxon>Dikarya</taxon>
        <taxon>Basidiomycota</taxon>
        <taxon>Agaricomycotina</taxon>
        <taxon>Agaricomycetes</taxon>
        <taxon>Agaricomycetidae</taxon>
        <taxon>Agaricales</taxon>
        <taxon>Marasmiineae</taxon>
        <taxon>Mycenaceae</taxon>
        <taxon>Mycena</taxon>
    </lineage>
</organism>
<keyword evidence="2" id="KW-1185">Reference proteome</keyword>
<evidence type="ECO:0000313" key="1">
    <source>
        <dbReference type="EMBL" id="KAJ7687715.1"/>
    </source>
</evidence>
<sequence length="175" mass="19768">RVSRYWDKFSGSEQQGVCEKCGVTESMDHIMTKCTEPGQEQARAGAEAGAEAGADLPKPTTGQIMACAAIKRRDAGTTRLFRILVSESAFLVWRLRNERVINKENPTSARAIHNRWLKLINNRLGLDRAMTNEHKYGKRAVKKTLVLKTWRKVLKNEDDLPKDWTRETEVSVGIG</sequence>
<reference evidence="1" key="1">
    <citation type="submission" date="2023-03" db="EMBL/GenBank/DDBJ databases">
        <title>Massive genome expansion in bonnet fungi (Mycena s.s.) driven by repeated elements and novel gene families across ecological guilds.</title>
        <authorList>
            <consortium name="Lawrence Berkeley National Laboratory"/>
            <person name="Harder C.B."/>
            <person name="Miyauchi S."/>
            <person name="Viragh M."/>
            <person name="Kuo A."/>
            <person name="Thoen E."/>
            <person name="Andreopoulos B."/>
            <person name="Lu D."/>
            <person name="Skrede I."/>
            <person name="Drula E."/>
            <person name="Henrissat B."/>
            <person name="Morin E."/>
            <person name="Kohler A."/>
            <person name="Barry K."/>
            <person name="LaButti K."/>
            <person name="Morin E."/>
            <person name="Salamov A."/>
            <person name="Lipzen A."/>
            <person name="Mereny Z."/>
            <person name="Hegedus B."/>
            <person name="Baldrian P."/>
            <person name="Stursova M."/>
            <person name="Weitz H."/>
            <person name="Taylor A."/>
            <person name="Grigoriev I.V."/>
            <person name="Nagy L.G."/>
            <person name="Martin F."/>
            <person name="Kauserud H."/>
        </authorList>
    </citation>
    <scope>NUCLEOTIDE SEQUENCE</scope>
    <source>
        <strain evidence="1">CBHHK067</strain>
    </source>
</reference>
<gene>
    <name evidence="1" type="ORF">B0H17DRAFT_939124</name>
</gene>
<proteinExistence type="predicted"/>
<dbReference type="Proteomes" id="UP001221757">
    <property type="component" value="Unassembled WGS sequence"/>
</dbReference>
<name>A0AAD7DBX8_MYCRO</name>
<protein>
    <recommendedName>
        <fullName evidence="3">Reverse transcriptase zinc-binding domain-containing protein</fullName>
    </recommendedName>
</protein>
<evidence type="ECO:0008006" key="3">
    <source>
        <dbReference type="Google" id="ProtNLM"/>
    </source>
</evidence>